<dbReference type="Proteomes" id="UP000072421">
    <property type="component" value="Chromosome"/>
</dbReference>
<dbReference type="PATRIC" id="fig|158899.10.peg.977"/>
<name>A0A127P7R7_9BURK</name>
<organism evidence="1">
    <name type="scientific">Collimonas fungivorans</name>
    <dbReference type="NCBI Taxonomy" id="158899"/>
    <lineage>
        <taxon>Bacteria</taxon>
        <taxon>Pseudomonadati</taxon>
        <taxon>Pseudomonadota</taxon>
        <taxon>Betaproteobacteria</taxon>
        <taxon>Burkholderiales</taxon>
        <taxon>Oxalobacteraceae</taxon>
        <taxon>Collimonas</taxon>
    </lineage>
</organism>
<sequence length="44" mass="4758">MNRPVTSRQLPFAGITQIRFEGISHPIALAFQQSGPLALHCPGV</sequence>
<gene>
    <name evidence="1" type="ORF">CFter6_0966</name>
</gene>
<reference evidence="1 2" key="1">
    <citation type="submission" date="2015-11" db="EMBL/GenBank/DDBJ databases">
        <title>Exploring the genomic traits of fungus-feeding bacterial genus Collimonas.</title>
        <authorList>
            <person name="Song C."/>
            <person name="Schmidt R."/>
            <person name="de Jager V."/>
            <person name="Krzyzanowska D."/>
            <person name="Jongedijk E."/>
            <person name="Cankar K."/>
            <person name="Beekwilder J."/>
            <person name="van Veen A."/>
            <person name="de Boer W."/>
            <person name="van Veen J.A."/>
            <person name="Garbeva P."/>
        </authorList>
    </citation>
    <scope>NUCLEOTIDE SEQUENCE [LARGE SCALE GENOMIC DNA]</scope>
    <source>
        <strain evidence="1 2">Ter6</strain>
    </source>
</reference>
<dbReference type="AlphaFoldDB" id="A0A127P7R7"/>
<proteinExistence type="predicted"/>
<evidence type="ECO:0000313" key="2">
    <source>
        <dbReference type="Proteomes" id="UP000072421"/>
    </source>
</evidence>
<protein>
    <submittedName>
        <fullName evidence="1">Uncharacterized protein</fullName>
    </submittedName>
</protein>
<dbReference type="EMBL" id="CP013232">
    <property type="protein sequence ID" value="AMO93684.1"/>
    <property type="molecule type" value="Genomic_DNA"/>
</dbReference>
<accession>A0A127P7R7</accession>
<evidence type="ECO:0000313" key="1">
    <source>
        <dbReference type="EMBL" id="AMO93684.1"/>
    </source>
</evidence>